<comment type="caution">
    <text evidence="2">The sequence shown here is derived from an EMBL/GenBank/DDBJ whole genome shotgun (WGS) entry which is preliminary data.</text>
</comment>
<gene>
    <name evidence="2" type="ORF">PLUA15_200074</name>
</gene>
<feature type="compositionally biased region" description="Basic residues" evidence="1">
    <location>
        <begin position="66"/>
        <end position="75"/>
    </location>
</feature>
<sequence length="89" mass="9686">MMTMYGLLTDMIWKARGKKGAAIIAAFVACPEIHDAPPALLFTALPVPTDAVCRRKNAAENRARTLGRRRTRPGPRRCAQGAGGARYPH</sequence>
<name>A0AAX2H595_9PSED</name>
<evidence type="ECO:0000313" key="2">
    <source>
        <dbReference type="EMBL" id="SOB51741.1"/>
    </source>
</evidence>
<organism evidence="2 3">
    <name type="scientific">Pseudomonas lundensis</name>
    <dbReference type="NCBI Taxonomy" id="86185"/>
    <lineage>
        <taxon>Bacteria</taxon>
        <taxon>Pseudomonadati</taxon>
        <taxon>Pseudomonadota</taxon>
        <taxon>Gammaproteobacteria</taxon>
        <taxon>Pseudomonadales</taxon>
        <taxon>Pseudomonadaceae</taxon>
        <taxon>Pseudomonas</taxon>
    </lineage>
</organism>
<reference evidence="2 3" key="1">
    <citation type="submission" date="2017-08" db="EMBL/GenBank/DDBJ databases">
        <authorList>
            <person name="Chaillou S."/>
        </authorList>
    </citation>
    <scope>NUCLEOTIDE SEQUENCE [LARGE SCALE GENOMIC DNA]</scope>
    <source>
        <strain evidence="2 3">MFPA15A1205</strain>
    </source>
</reference>
<evidence type="ECO:0000256" key="1">
    <source>
        <dbReference type="SAM" id="MobiDB-lite"/>
    </source>
</evidence>
<proteinExistence type="predicted"/>
<dbReference type="AlphaFoldDB" id="A0AAX2H595"/>
<dbReference type="EMBL" id="OBKZ01000013">
    <property type="protein sequence ID" value="SOB51741.1"/>
    <property type="molecule type" value="Genomic_DNA"/>
</dbReference>
<protein>
    <submittedName>
        <fullName evidence="2">Uncharacterized protein</fullName>
    </submittedName>
</protein>
<feature type="region of interest" description="Disordered" evidence="1">
    <location>
        <begin position="66"/>
        <end position="89"/>
    </location>
</feature>
<accession>A0AAX2H595</accession>
<evidence type="ECO:0000313" key="3">
    <source>
        <dbReference type="Proteomes" id="UP000219564"/>
    </source>
</evidence>
<dbReference type="Proteomes" id="UP000219564">
    <property type="component" value="Unassembled WGS sequence"/>
</dbReference>